<keyword evidence="3" id="KW-1185">Reference proteome</keyword>
<keyword evidence="1" id="KW-0472">Membrane</keyword>
<reference evidence="2 3" key="1">
    <citation type="submission" date="2017-09" db="EMBL/GenBank/DDBJ databases">
        <title>Genomics of the genus Arcobacter.</title>
        <authorList>
            <person name="Perez-Cataluna A."/>
            <person name="Figueras M.J."/>
            <person name="Salas-Masso N."/>
        </authorList>
    </citation>
    <scope>NUCLEOTIDE SEQUENCE [LARGE SCALE GENOMIC DNA]</scope>
    <source>
        <strain evidence="2 3">DSM 18005</strain>
    </source>
</reference>
<accession>A0A2N1J067</accession>
<protein>
    <submittedName>
        <fullName evidence="2">Uncharacterized protein</fullName>
    </submittedName>
</protein>
<sequence length="122" mass="14185">MMPLIKCPDCDYEILSRIGTICPNCGHTVSYFEGNKNRKKYGKFFALSLIIPFFSFTMILLTAPFKSALTIATIVYVILAYISSPLRFKEIFFTTFEKIFFWSIWLMSNALLVTMLYNLFNK</sequence>
<feature type="transmembrane region" description="Helical" evidence="1">
    <location>
        <begin position="44"/>
        <end position="63"/>
    </location>
</feature>
<evidence type="ECO:0000256" key="1">
    <source>
        <dbReference type="SAM" id="Phobius"/>
    </source>
</evidence>
<keyword evidence="1" id="KW-0812">Transmembrane</keyword>
<evidence type="ECO:0000313" key="3">
    <source>
        <dbReference type="Proteomes" id="UP000233248"/>
    </source>
</evidence>
<proteinExistence type="predicted"/>
<feature type="transmembrane region" description="Helical" evidence="1">
    <location>
        <begin position="69"/>
        <end position="88"/>
    </location>
</feature>
<dbReference type="OrthoDB" id="5347483at2"/>
<dbReference type="Proteomes" id="UP000233248">
    <property type="component" value="Unassembled WGS sequence"/>
</dbReference>
<name>A0A2N1J067_9BACT</name>
<gene>
    <name evidence="2" type="ORF">CP960_11970</name>
</gene>
<keyword evidence="1" id="KW-1133">Transmembrane helix</keyword>
<evidence type="ECO:0000313" key="2">
    <source>
        <dbReference type="EMBL" id="PKI79932.1"/>
    </source>
</evidence>
<organism evidence="2 3">
    <name type="scientific">Malaciobacter halophilus</name>
    <dbReference type="NCBI Taxonomy" id="197482"/>
    <lineage>
        <taxon>Bacteria</taxon>
        <taxon>Pseudomonadati</taxon>
        <taxon>Campylobacterota</taxon>
        <taxon>Epsilonproteobacteria</taxon>
        <taxon>Campylobacterales</taxon>
        <taxon>Arcobacteraceae</taxon>
        <taxon>Malaciobacter</taxon>
    </lineage>
</organism>
<comment type="caution">
    <text evidence="2">The sequence shown here is derived from an EMBL/GenBank/DDBJ whole genome shotgun (WGS) entry which is preliminary data.</text>
</comment>
<dbReference type="EMBL" id="NXIF01000050">
    <property type="protein sequence ID" value="PKI79932.1"/>
    <property type="molecule type" value="Genomic_DNA"/>
</dbReference>
<dbReference type="AlphaFoldDB" id="A0A2N1J067"/>
<feature type="transmembrane region" description="Helical" evidence="1">
    <location>
        <begin position="100"/>
        <end position="120"/>
    </location>
</feature>